<proteinExistence type="predicted"/>
<accession>A0ABW6PI83</accession>
<keyword evidence="3" id="KW-1185">Reference proteome</keyword>
<organism evidence="2 3">
    <name type="scientific">Nocardia thailandica</name>
    <dbReference type="NCBI Taxonomy" id="257275"/>
    <lineage>
        <taxon>Bacteria</taxon>
        <taxon>Bacillati</taxon>
        <taxon>Actinomycetota</taxon>
        <taxon>Actinomycetes</taxon>
        <taxon>Mycobacteriales</taxon>
        <taxon>Nocardiaceae</taxon>
        <taxon>Nocardia</taxon>
    </lineage>
</organism>
<evidence type="ECO:0000259" key="1">
    <source>
        <dbReference type="Pfam" id="PF12728"/>
    </source>
</evidence>
<gene>
    <name evidence="2" type="ORF">ACFYTF_04630</name>
</gene>
<sequence length="63" mass="6782">MTGKLLLSVPETADQLGVSRSMIFGLIRDGSLPSLKVGRRRMVPAAALPEFVRVQTTNADNAK</sequence>
<dbReference type="Proteomes" id="UP001601444">
    <property type="component" value="Unassembled WGS sequence"/>
</dbReference>
<reference evidence="2 3" key="1">
    <citation type="submission" date="2024-10" db="EMBL/GenBank/DDBJ databases">
        <title>The Natural Products Discovery Center: Release of the First 8490 Sequenced Strains for Exploring Actinobacteria Biosynthetic Diversity.</title>
        <authorList>
            <person name="Kalkreuter E."/>
            <person name="Kautsar S.A."/>
            <person name="Yang D."/>
            <person name="Bader C.D."/>
            <person name="Teijaro C.N."/>
            <person name="Fluegel L."/>
            <person name="Davis C.M."/>
            <person name="Simpson J.R."/>
            <person name="Lauterbach L."/>
            <person name="Steele A.D."/>
            <person name="Gui C."/>
            <person name="Meng S."/>
            <person name="Li G."/>
            <person name="Viehrig K."/>
            <person name="Ye F."/>
            <person name="Su P."/>
            <person name="Kiefer A.F."/>
            <person name="Nichols A."/>
            <person name="Cepeda A.J."/>
            <person name="Yan W."/>
            <person name="Fan B."/>
            <person name="Jiang Y."/>
            <person name="Adhikari A."/>
            <person name="Zheng C.-J."/>
            <person name="Schuster L."/>
            <person name="Cowan T.M."/>
            <person name="Smanski M.J."/>
            <person name="Chevrette M.G."/>
            <person name="De Carvalho L.P.S."/>
            <person name="Shen B."/>
        </authorList>
    </citation>
    <scope>NUCLEOTIDE SEQUENCE [LARGE SCALE GENOMIC DNA]</scope>
    <source>
        <strain evidence="2 3">NPDC004045</strain>
    </source>
</reference>
<dbReference type="EMBL" id="JBIAMX010000002">
    <property type="protein sequence ID" value="MFF0542102.1"/>
    <property type="molecule type" value="Genomic_DNA"/>
</dbReference>
<dbReference type="InterPro" id="IPR041657">
    <property type="entry name" value="HTH_17"/>
</dbReference>
<dbReference type="Pfam" id="PF12728">
    <property type="entry name" value="HTH_17"/>
    <property type="match status" value="1"/>
</dbReference>
<protein>
    <submittedName>
        <fullName evidence="2">Excisionase family DNA-binding protein</fullName>
    </submittedName>
</protein>
<evidence type="ECO:0000313" key="2">
    <source>
        <dbReference type="EMBL" id="MFF0542102.1"/>
    </source>
</evidence>
<feature type="domain" description="Helix-turn-helix" evidence="1">
    <location>
        <begin position="6"/>
        <end position="52"/>
    </location>
</feature>
<keyword evidence="2" id="KW-0238">DNA-binding</keyword>
<dbReference type="NCBIfam" id="TIGR01764">
    <property type="entry name" value="excise"/>
    <property type="match status" value="1"/>
</dbReference>
<evidence type="ECO:0000313" key="3">
    <source>
        <dbReference type="Proteomes" id="UP001601444"/>
    </source>
</evidence>
<comment type="caution">
    <text evidence="2">The sequence shown here is derived from an EMBL/GenBank/DDBJ whole genome shotgun (WGS) entry which is preliminary data.</text>
</comment>
<name>A0ABW6PI83_9NOCA</name>
<dbReference type="RefSeq" id="WP_387699113.1">
    <property type="nucleotide sequence ID" value="NZ_JBIAMX010000002.1"/>
</dbReference>
<dbReference type="InterPro" id="IPR010093">
    <property type="entry name" value="SinI_DNA-bd"/>
</dbReference>
<dbReference type="GO" id="GO:0003677">
    <property type="term" value="F:DNA binding"/>
    <property type="evidence" value="ECO:0007669"/>
    <property type="project" value="UniProtKB-KW"/>
</dbReference>